<dbReference type="OrthoDB" id="3548295at2759"/>
<accession>A0A0A1THF1</accession>
<proteinExistence type="predicted"/>
<dbReference type="HOGENOM" id="CLU_1355511_0_0_1"/>
<name>A0A0A1THF1_9HYPO</name>
<sequence>MLANTFVSILALAGLAVAEGVNTPSCSAEQRLKSAQQVIVAYAANPLATYGEFDKIPFGVPNKAGGCVTTIAANGLCPVPVATTGAGVVQFGTETRQAFSSVTGKYTDFPQNLTAVINTNVTLGVNSLIPLPITFNADVYLDFNVNCRIYQVRAVAWVPSDILGILFQRLNIPVPSAVCSNLPVKREFGQAAEKRQAIEFTA</sequence>
<dbReference type="AlphaFoldDB" id="A0A0A1THF1"/>
<keyword evidence="3" id="KW-1185">Reference proteome</keyword>
<evidence type="ECO:0000256" key="1">
    <source>
        <dbReference type="SAM" id="SignalP"/>
    </source>
</evidence>
<evidence type="ECO:0000313" key="3">
    <source>
        <dbReference type="Proteomes" id="UP000039046"/>
    </source>
</evidence>
<dbReference type="STRING" id="1531966.A0A0A1THF1"/>
<organism evidence="2 3">
    <name type="scientific">[Torrubiella] hemipterigena</name>
    <dbReference type="NCBI Taxonomy" id="1531966"/>
    <lineage>
        <taxon>Eukaryota</taxon>
        <taxon>Fungi</taxon>
        <taxon>Dikarya</taxon>
        <taxon>Ascomycota</taxon>
        <taxon>Pezizomycotina</taxon>
        <taxon>Sordariomycetes</taxon>
        <taxon>Hypocreomycetidae</taxon>
        <taxon>Hypocreales</taxon>
        <taxon>Clavicipitaceae</taxon>
        <taxon>Clavicipitaceae incertae sedis</taxon>
        <taxon>'Torrubiella' clade</taxon>
    </lineage>
</organism>
<protein>
    <submittedName>
        <fullName evidence="2">Uncharacterized protein</fullName>
    </submittedName>
</protein>
<reference evidence="2 3" key="1">
    <citation type="journal article" date="2015" name="Genome Announc.">
        <title>Draft Genome Sequence and Gene Annotation of the Entomopathogenic Fungus Verticillium hemipterigenum.</title>
        <authorList>
            <person name="Horn F."/>
            <person name="Habel A."/>
            <person name="Scharf D.H."/>
            <person name="Dworschak J."/>
            <person name="Brakhage A.A."/>
            <person name="Guthke R."/>
            <person name="Hertweck C."/>
            <person name="Linde J."/>
        </authorList>
    </citation>
    <scope>NUCLEOTIDE SEQUENCE [LARGE SCALE GENOMIC DNA]</scope>
</reference>
<evidence type="ECO:0000313" key="2">
    <source>
        <dbReference type="EMBL" id="CEJ94359.1"/>
    </source>
</evidence>
<feature type="chain" id="PRO_5001979411" evidence="1">
    <location>
        <begin position="19"/>
        <end position="202"/>
    </location>
</feature>
<gene>
    <name evidence="2" type="ORF">VHEMI09896</name>
</gene>
<keyword evidence="1" id="KW-0732">Signal</keyword>
<feature type="signal peptide" evidence="1">
    <location>
        <begin position="1"/>
        <end position="18"/>
    </location>
</feature>
<dbReference type="Proteomes" id="UP000039046">
    <property type="component" value="Unassembled WGS sequence"/>
</dbReference>
<dbReference type="EMBL" id="CDHN01000007">
    <property type="protein sequence ID" value="CEJ94359.1"/>
    <property type="molecule type" value="Genomic_DNA"/>
</dbReference>